<dbReference type="Proteomes" id="UP000325291">
    <property type="component" value="Unassembled WGS sequence"/>
</dbReference>
<evidence type="ECO:0000313" key="9">
    <source>
        <dbReference type="Proteomes" id="UP000325291"/>
    </source>
</evidence>
<dbReference type="PROSITE" id="PS51687">
    <property type="entry name" value="SAM_MT_RNA_M5U"/>
    <property type="match status" value="1"/>
</dbReference>
<feature type="binding site" evidence="6">
    <location>
        <position position="241"/>
    </location>
    <ligand>
        <name>S-adenosyl-L-methionine</name>
        <dbReference type="ChEBI" id="CHEBI:59789"/>
    </ligand>
</feature>
<dbReference type="PANTHER" id="PTHR11061">
    <property type="entry name" value="RNA M5U METHYLTRANSFERASE"/>
    <property type="match status" value="1"/>
</dbReference>
<organism evidence="8 9">
    <name type="scientific">Aquicoccus porphyridii</name>
    <dbReference type="NCBI Taxonomy" id="1852029"/>
    <lineage>
        <taxon>Bacteria</taxon>
        <taxon>Pseudomonadati</taxon>
        <taxon>Pseudomonadota</taxon>
        <taxon>Alphaproteobacteria</taxon>
        <taxon>Rhodobacterales</taxon>
        <taxon>Paracoccaceae</taxon>
        <taxon>Aquicoccus</taxon>
    </lineage>
</organism>
<feature type="binding site" evidence="6">
    <location>
        <position position="288"/>
    </location>
    <ligand>
        <name>S-adenosyl-L-methionine</name>
        <dbReference type="ChEBI" id="CHEBI:59789"/>
    </ligand>
</feature>
<evidence type="ECO:0000313" key="8">
    <source>
        <dbReference type="EMBL" id="KAA0912302.1"/>
    </source>
</evidence>
<feature type="active site" description="Nucleophile" evidence="6">
    <location>
        <position position="362"/>
    </location>
</feature>
<dbReference type="InterPro" id="IPR030390">
    <property type="entry name" value="MeTrfase_TrmA_AS"/>
</dbReference>
<keyword evidence="9" id="KW-1185">Reference proteome</keyword>
<reference evidence="8 9" key="1">
    <citation type="submission" date="2019-07" db="EMBL/GenBank/DDBJ databases">
        <title>Aquicoccus porphyridii gen. nov., sp. nov., isolated from a small marine red alga, Porphyridium marinum.</title>
        <authorList>
            <person name="Liu L."/>
        </authorList>
    </citation>
    <scope>NUCLEOTIDE SEQUENCE [LARGE SCALE GENOMIC DNA]</scope>
    <source>
        <strain evidence="8 9">L1 8-17</strain>
    </source>
</reference>
<dbReference type="Gene3D" id="2.40.50.140">
    <property type="entry name" value="Nucleic acid-binding proteins"/>
    <property type="match status" value="1"/>
</dbReference>
<dbReference type="GO" id="GO:0070041">
    <property type="term" value="F:rRNA (uridine-C5-)-methyltransferase activity"/>
    <property type="evidence" value="ECO:0007669"/>
    <property type="project" value="TreeGrafter"/>
</dbReference>
<keyword evidence="1" id="KW-0479">Metal-binding</keyword>
<gene>
    <name evidence="8" type="ORF">FLO80_15895</name>
</gene>
<protein>
    <submittedName>
        <fullName evidence="8">Class I SAM-dependent RNA methyltransferase</fullName>
    </submittedName>
</protein>
<evidence type="ECO:0000256" key="5">
    <source>
        <dbReference type="ARBA" id="ARBA00023014"/>
    </source>
</evidence>
<keyword evidence="1" id="KW-0004">4Fe-4S</keyword>
<dbReference type="PANTHER" id="PTHR11061:SF49">
    <property type="entry name" value="23S RRNA (URACIL(1939)-C(5))-METHYLTRANSFERASE RLMD"/>
    <property type="match status" value="1"/>
</dbReference>
<evidence type="ECO:0000256" key="4">
    <source>
        <dbReference type="ARBA" id="ARBA00022691"/>
    </source>
</evidence>
<keyword evidence="3 6" id="KW-0808">Transferase</keyword>
<keyword evidence="4 6" id="KW-0949">S-adenosyl-L-methionine</keyword>
<dbReference type="GO" id="GO:0051539">
    <property type="term" value="F:4 iron, 4 sulfur cluster binding"/>
    <property type="evidence" value="ECO:0007669"/>
    <property type="project" value="UniProtKB-KW"/>
</dbReference>
<evidence type="ECO:0000256" key="7">
    <source>
        <dbReference type="PROSITE-ProRule" id="PRU10015"/>
    </source>
</evidence>
<comment type="caution">
    <text evidence="8">The sequence shown here is derived from an EMBL/GenBank/DDBJ whole genome shotgun (WGS) entry which is preliminary data.</text>
</comment>
<evidence type="ECO:0000256" key="3">
    <source>
        <dbReference type="ARBA" id="ARBA00022679"/>
    </source>
</evidence>
<name>A0A5A9Z5A8_9RHOB</name>
<keyword evidence="5" id="KW-0411">Iron-sulfur</keyword>
<evidence type="ECO:0000256" key="1">
    <source>
        <dbReference type="ARBA" id="ARBA00022485"/>
    </source>
</evidence>
<dbReference type="EMBL" id="VINQ01000014">
    <property type="protein sequence ID" value="KAA0912302.1"/>
    <property type="molecule type" value="Genomic_DNA"/>
</dbReference>
<dbReference type="InterPro" id="IPR010280">
    <property type="entry name" value="U5_MeTrfase_fam"/>
</dbReference>
<feature type="active site" evidence="7">
    <location>
        <position position="362"/>
    </location>
</feature>
<dbReference type="GO" id="GO:0070475">
    <property type="term" value="P:rRNA base methylation"/>
    <property type="evidence" value="ECO:0007669"/>
    <property type="project" value="TreeGrafter"/>
</dbReference>
<accession>A0A5A9Z5A8</accession>
<dbReference type="AlphaFoldDB" id="A0A5A9Z5A8"/>
<keyword evidence="2 6" id="KW-0489">Methyltransferase</keyword>
<sequence>MQRFTIERLGQQGDGIAPGPVFAPLALPGEEVSGSLDGDRLVNMRILTPSPGRVSPPCRHFKSCGGCQLQHASDPLVATWKVEMVKQALRAHGLSATFRPIVTSPPQSRRRAVFSARRTKKSALAGFHARASDQIIATPDCKLIDPALLAGLPVAERLAMIGASRRSELNVTVTVSNNGLDVAALGGLKADGPMLVDLAHAAEESDLARLTWNDEVIVSRRPPTQSFETIEVIPPPGAFLQATREGESALRDVVHEIVSGAKAIVDLFAGCGTFALPLATQARVHAVEGSRDMVQALDAGWRKANNLKQVTSETRDLFHNPLRAEDLSDFDACVIDPPRAGAEAQTRELARARLSQVAYVSCNPRSFARDAALLVAEGYTLDWVQVVDQFRWSTHIELAASFSLTSA</sequence>
<evidence type="ECO:0000256" key="6">
    <source>
        <dbReference type="PROSITE-ProRule" id="PRU01024"/>
    </source>
</evidence>
<feature type="binding site" evidence="6">
    <location>
        <position position="268"/>
    </location>
    <ligand>
        <name>S-adenosyl-L-methionine</name>
        <dbReference type="ChEBI" id="CHEBI:59789"/>
    </ligand>
</feature>
<dbReference type="CDD" id="cd02440">
    <property type="entry name" value="AdoMet_MTases"/>
    <property type="match status" value="1"/>
</dbReference>
<dbReference type="Gene3D" id="3.40.50.150">
    <property type="entry name" value="Vaccinia Virus protein VP39"/>
    <property type="match status" value="1"/>
</dbReference>
<dbReference type="InterPro" id="IPR029063">
    <property type="entry name" value="SAM-dependent_MTases_sf"/>
</dbReference>
<dbReference type="PROSITE" id="PS01230">
    <property type="entry name" value="TRMA_1"/>
    <property type="match status" value="1"/>
</dbReference>
<evidence type="ECO:0000256" key="2">
    <source>
        <dbReference type="ARBA" id="ARBA00022603"/>
    </source>
</evidence>
<proteinExistence type="inferred from homology"/>
<comment type="similarity">
    <text evidence="6">Belongs to the class I-like SAM-binding methyltransferase superfamily. RNA M5U methyltransferase family.</text>
</comment>
<dbReference type="Gene3D" id="2.40.50.1070">
    <property type="match status" value="1"/>
</dbReference>
<dbReference type="InterPro" id="IPR012340">
    <property type="entry name" value="NA-bd_OB-fold"/>
</dbReference>
<dbReference type="SUPFAM" id="SSF53335">
    <property type="entry name" value="S-adenosyl-L-methionine-dependent methyltransferases"/>
    <property type="match status" value="1"/>
</dbReference>
<dbReference type="Pfam" id="PF05958">
    <property type="entry name" value="tRNA_U5-meth_tr"/>
    <property type="match status" value="1"/>
</dbReference>
<feature type="binding site" evidence="6">
    <location>
        <position position="336"/>
    </location>
    <ligand>
        <name>S-adenosyl-L-methionine</name>
        <dbReference type="ChEBI" id="CHEBI:59789"/>
    </ligand>
</feature>
<keyword evidence="1" id="KW-0408">Iron</keyword>